<dbReference type="CDD" id="cd05162">
    <property type="entry name" value="PWWP"/>
    <property type="match status" value="1"/>
</dbReference>
<evidence type="ECO:0000313" key="7">
    <source>
        <dbReference type="EMBL" id="MBW83864.1"/>
    </source>
</evidence>
<proteinExistence type="inferred from homology"/>
<dbReference type="GO" id="GO:0035098">
    <property type="term" value="C:ESC/E(Z) complex"/>
    <property type="evidence" value="ECO:0007669"/>
    <property type="project" value="UniProtKB-ARBA"/>
</dbReference>
<dbReference type="SMART" id="SM00293">
    <property type="entry name" value="PWWP"/>
    <property type="match status" value="1"/>
</dbReference>
<feature type="compositionally biased region" description="Basic and acidic residues" evidence="5">
    <location>
        <begin position="8"/>
        <end position="34"/>
    </location>
</feature>
<protein>
    <submittedName>
        <fullName evidence="7">Uncharacterized protein MANES_09G169200</fullName>
    </submittedName>
</protein>
<feature type="region of interest" description="Disordered" evidence="5">
    <location>
        <begin position="788"/>
        <end position="824"/>
    </location>
</feature>
<reference evidence="7" key="1">
    <citation type="submission" date="2018-02" db="EMBL/GenBank/DDBJ databases">
        <title>Rhizophora mucronata_Transcriptome.</title>
        <authorList>
            <person name="Meera S.P."/>
            <person name="Sreeshan A."/>
            <person name="Augustine A."/>
        </authorList>
    </citation>
    <scope>NUCLEOTIDE SEQUENCE</scope>
    <source>
        <tissue evidence="7">Leaf</tissue>
    </source>
</reference>
<dbReference type="Gene3D" id="2.30.30.140">
    <property type="match status" value="1"/>
</dbReference>
<dbReference type="Pfam" id="PF00855">
    <property type="entry name" value="PWWP"/>
    <property type="match status" value="1"/>
</dbReference>
<evidence type="ECO:0000259" key="6">
    <source>
        <dbReference type="PROSITE" id="PS50812"/>
    </source>
</evidence>
<organism evidence="7">
    <name type="scientific">Rhizophora mucronata</name>
    <name type="common">Asiatic mangrove</name>
    <dbReference type="NCBI Taxonomy" id="61149"/>
    <lineage>
        <taxon>Eukaryota</taxon>
        <taxon>Viridiplantae</taxon>
        <taxon>Streptophyta</taxon>
        <taxon>Embryophyta</taxon>
        <taxon>Tracheophyta</taxon>
        <taxon>Spermatophyta</taxon>
        <taxon>Magnoliopsida</taxon>
        <taxon>eudicotyledons</taxon>
        <taxon>Gunneridae</taxon>
        <taxon>Pentapetalae</taxon>
        <taxon>rosids</taxon>
        <taxon>fabids</taxon>
        <taxon>Malpighiales</taxon>
        <taxon>Rhizophoraceae</taxon>
        <taxon>Rhizophora</taxon>
    </lineage>
</organism>
<evidence type="ECO:0000256" key="1">
    <source>
        <dbReference type="ARBA" id="ARBA00023015"/>
    </source>
</evidence>
<keyword evidence="1" id="KW-0805">Transcription regulation</keyword>
<keyword evidence="3" id="KW-0539">Nucleus</keyword>
<dbReference type="SUPFAM" id="SSF63748">
    <property type="entry name" value="Tudor/PWWP/MBT"/>
    <property type="match status" value="1"/>
</dbReference>
<feature type="region of interest" description="Disordered" evidence="5">
    <location>
        <begin position="352"/>
        <end position="372"/>
    </location>
</feature>
<feature type="compositionally biased region" description="Basic and acidic residues" evidence="5">
    <location>
        <begin position="637"/>
        <end position="647"/>
    </location>
</feature>
<dbReference type="PANTHER" id="PTHR10688">
    <property type="entry name" value="PWWP DOMAIN-CONTAINING PROTEIN"/>
    <property type="match status" value="1"/>
</dbReference>
<feature type="compositionally biased region" description="Basic and acidic residues" evidence="5">
    <location>
        <begin position="402"/>
        <end position="420"/>
    </location>
</feature>
<dbReference type="InterPro" id="IPR052657">
    <property type="entry name" value="PDP_family_Arabidopsis"/>
</dbReference>
<dbReference type="GO" id="GO:2000028">
    <property type="term" value="P:regulation of photoperiodism, flowering"/>
    <property type="evidence" value="ECO:0007669"/>
    <property type="project" value="UniProtKB-ARBA"/>
</dbReference>
<feature type="compositionally biased region" description="Low complexity" evidence="5">
    <location>
        <begin position="86"/>
        <end position="98"/>
    </location>
</feature>
<dbReference type="GO" id="GO:0006355">
    <property type="term" value="P:regulation of DNA-templated transcription"/>
    <property type="evidence" value="ECO:0007669"/>
    <property type="project" value="UniProtKB-ARBA"/>
</dbReference>
<feature type="domain" description="PWWP" evidence="6">
    <location>
        <begin position="156"/>
        <end position="217"/>
    </location>
</feature>
<evidence type="ECO:0000256" key="4">
    <source>
        <dbReference type="ARBA" id="ARBA00060746"/>
    </source>
</evidence>
<dbReference type="AlphaFoldDB" id="A0A2P2IRK0"/>
<dbReference type="GO" id="GO:0040029">
    <property type="term" value="P:epigenetic regulation of gene expression"/>
    <property type="evidence" value="ECO:0007669"/>
    <property type="project" value="UniProtKB-ARBA"/>
</dbReference>
<evidence type="ECO:0000256" key="2">
    <source>
        <dbReference type="ARBA" id="ARBA00023163"/>
    </source>
</evidence>
<feature type="compositionally biased region" description="Basic and acidic residues" evidence="5">
    <location>
        <begin position="802"/>
        <end position="824"/>
    </location>
</feature>
<feature type="compositionally biased region" description="Basic and acidic residues" evidence="5">
    <location>
        <begin position="75"/>
        <end position="85"/>
    </location>
</feature>
<dbReference type="PROSITE" id="PS50812">
    <property type="entry name" value="PWWP"/>
    <property type="match status" value="1"/>
</dbReference>
<dbReference type="InterPro" id="IPR000313">
    <property type="entry name" value="PWWP_dom"/>
</dbReference>
<dbReference type="FunFam" id="2.30.30.140:FF:000115">
    <property type="entry name" value="Tudor/PWWP/MBT superfamily protein"/>
    <property type="match status" value="1"/>
</dbReference>
<feature type="region of interest" description="Disordered" evidence="5">
    <location>
        <begin position="402"/>
        <end position="425"/>
    </location>
</feature>
<keyword evidence="2" id="KW-0804">Transcription</keyword>
<feature type="compositionally biased region" description="Basic and acidic residues" evidence="5">
    <location>
        <begin position="672"/>
        <end position="683"/>
    </location>
</feature>
<evidence type="ECO:0000256" key="5">
    <source>
        <dbReference type="SAM" id="MobiDB-lite"/>
    </source>
</evidence>
<evidence type="ECO:0000256" key="3">
    <source>
        <dbReference type="ARBA" id="ARBA00023242"/>
    </source>
</evidence>
<feature type="region of interest" description="Disordered" evidence="5">
    <location>
        <begin position="1"/>
        <end position="100"/>
    </location>
</feature>
<feature type="compositionally biased region" description="Basic and acidic residues" evidence="5">
    <location>
        <begin position="546"/>
        <end position="574"/>
    </location>
</feature>
<comment type="similarity">
    <text evidence="4">Belongs to the PDP family.</text>
</comment>
<feature type="region of interest" description="Disordered" evidence="5">
    <location>
        <begin position="509"/>
        <end position="583"/>
    </location>
</feature>
<dbReference type="EMBL" id="GGEC01003381">
    <property type="protein sequence ID" value="MBW83864.1"/>
    <property type="molecule type" value="Transcribed_RNA"/>
</dbReference>
<feature type="compositionally biased region" description="Polar residues" evidence="5">
    <location>
        <begin position="533"/>
        <end position="545"/>
    </location>
</feature>
<dbReference type="PANTHER" id="PTHR10688:SF5">
    <property type="entry name" value="PWWP DOMAIN-CONTAINING PROTEIN 1-RELATED"/>
    <property type="match status" value="1"/>
</dbReference>
<name>A0A2P2IRK0_RHIMU</name>
<sequence>MEMSGSELDSKSGARVEDNREETRVSGDATETKAEVSSGELDLRATGSEDNARVIGNEGSENGGIARVRVSQDNVAHREMGRESRVVGGNSESNSSSVQLDLENNEFDPEEEISNEKSDKVEVYSSLLSEFDDFVANERHGALAATSRALSYGFEVGDLVWGKVKSHPWWPGHIFNEAFASSSVRRTRRDGHVLVAFFGDSSYGWFDPAELIPFDPHFAEKSQQTNSRNFVKAVEEAVDEASRRCGLGLVCKCRNRHNFRHSKEQGYFLVDVPEYEPAGVYSEGQINKARDAFQPVETLAFVKQLASEPGGSDSANIDFIKNKATIFAFRRVVFEKEDMTYAQAFGMQPRAPNETANVTDQPVKEPTRAPLSGPLVIAEALGGGKNSKKPMKVKDQLKKDRYLFKRRDEPSDSKTLDIDQRQASTSTPAVYREGLSVVEAGNYLLQKRVMEPYVAVEHEHTGFISKEDAGYNEDVSGKEKVNQTPAHLDAQGAILDAKPSSDKEINAVQGTKDSTGVDVVGKGLLHPARDGISPSSQQENGTMINSKDEEGTKTPQPREAEKQTEQRFSAKVEGDSGLQKLQDGLAGSNLSSFNAKHSSGMSVDGGIKKPKILKRPVGVMSSGSSITGEKKKKKKRLGAEKSPDLPKKHLVAGKAGVSGGGSVGKSPQMALSHREDPRVNHEKKDTGVITSSFRNSNAPLTPSGMVIVDLELPQLLSDLHALALDPFYGLERNTPLNAVQFFLRFRSLVYKKSLVLSPALETEPSVDTRTSKSQSSVRASVISAGEHVKEDVMPSKPVKSLVRPDDPTKSGRKRMPSDRQEEMAAKKLKRIDQLKLLAAEKKASQRNSETQRPEGKEFGTVAQAKPIKSSSVKKLEPLTRAIEPTMLVMKFPPQTSLPSVAELKARFARFGSIDLSAIRVFWQSSTCRIVFRHKADAHAAYKYAVGNKSLFGDVNVRYILREVGSSAPEAPEPEKVRGDETFVEAPRVKDPLIERPAQAILHQPFPQSRVQPKSILKKSAGDEVGQVNEGNGGKGTPRVKFMLGGENASRGEQLMAGNRNSFNNSAILADGGAPSSSVAMDFNSKNFQKIIPPSSYPILSRPAQFANAPLNNVHPTDVAPRNSPNFEIPSAAPSAPSMDISQQMLALLTRCNDVVTSVTGLLGYLPYHPL</sequence>
<accession>A0A2P2IRK0</accession>
<feature type="region of interest" description="Disordered" evidence="5">
    <location>
        <begin position="614"/>
        <end position="683"/>
    </location>
</feature>